<comment type="caution">
    <text evidence="2">The sequence shown here is derived from an EMBL/GenBank/DDBJ whole genome shotgun (WGS) entry which is preliminary data.</text>
</comment>
<gene>
    <name evidence="2" type="ORF">G2W53_009035</name>
</gene>
<protein>
    <submittedName>
        <fullName evidence="2">Uncharacterized protein</fullName>
    </submittedName>
</protein>
<dbReference type="EMBL" id="JAAIUW010000004">
    <property type="protein sequence ID" value="KAF7834176.1"/>
    <property type="molecule type" value="Genomic_DNA"/>
</dbReference>
<organism evidence="2 3">
    <name type="scientific">Senna tora</name>
    <dbReference type="NCBI Taxonomy" id="362788"/>
    <lineage>
        <taxon>Eukaryota</taxon>
        <taxon>Viridiplantae</taxon>
        <taxon>Streptophyta</taxon>
        <taxon>Embryophyta</taxon>
        <taxon>Tracheophyta</taxon>
        <taxon>Spermatophyta</taxon>
        <taxon>Magnoliopsida</taxon>
        <taxon>eudicotyledons</taxon>
        <taxon>Gunneridae</taxon>
        <taxon>Pentapetalae</taxon>
        <taxon>rosids</taxon>
        <taxon>fabids</taxon>
        <taxon>Fabales</taxon>
        <taxon>Fabaceae</taxon>
        <taxon>Caesalpinioideae</taxon>
        <taxon>Cassia clade</taxon>
        <taxon>Senna</taxon>
    </lineage>
</organism>
<feature type="compositionally biased region" description="Low complexity" evidence="1">
    <location>
        <begin position="54"/>
        <end position="68"/>
    </location>
</feature>
<name>A0A835C788_9FABA</name>
<evidence type="ECO:0000313" key="2">
    <source>
        <dbReference type="EMBL" id="KAF7834176.1"/>
    </source>
</evidence>
<sequence>MEPPVGPTPHSLISFMVPPLSSPRSPPSSYAFISIHQTTCTPLLISSLHPSNPTLSNHSHTTSSLNLNQSTPKPKPPFI</sequence>
<feature type="region of interest" description="Disordered" evidence="1">
    <location>
        <begin position="47"/>
        <end position="79"/>
    </location>
</feature>
<evidence type="ECO:0000256" key="1">
    <source>
        <dbReference type="SAM" id="MobiDB-lite"/>
    </source>
</evidence>
<reference evidence="2" key="1">
    <citation type="submission" date="2020-09" db="EMBL/GenBank/DDBJ databases">
        <title>Genome-Enabled Discovery of Anthraquinone Biosynthesis in Senna tora.</title>
        <authorList>
            <person name="Kang S.-H."/>
            <person name="Pandey R.P."/>
            <person name="Lee C.-M."/>
            <person name="Sim J.-S."/>
            <person name="Jeong J.-T."/>
            <person name="Choi B.-S."/>
            <person name="Jung M."/>
            <person name="Ginzburg D."/>
            <person name="Zhao K."/>
            <person name="Won S.Y."/>
            <person name="Oh T.-J."/>
            <person name="Yu Y."/>
            <person name="Kim N.-H."/>
            <person name="Lee O.R."/>
            <person name="Lee T.-H."/>
            <person name="Bashyal P."/>
            <person name="Kim T.-S."/>
            <person name="Lee W.-H."/>
            <person name="Kawkins C."/>
            <person name="Kim C.-K."/>
            <person name="Kim J.S."/>
            <person name="Ahn B.O."/>
            <person name="Rhee S.Y."/>
            <person name="Sohng J.K."/>
        </authorList>
    </citation>
    <scope>NUCLEOTIDE SEQUENCE</scope>
    <source>
        <tissue evidence="2">Leaf</tissue>
    </source>
</reference>
<accession>A0A835C788</accession>
<evidence type="ECO:0000313" key="3">
    <source>
        <dbReference type="Proteomes" id="UP000634136"/>
    </source>
</evidence>
<dbReference type="AlphaFoldDB" id="A0A835C788"/>
<keyword evidence="3" id="KW-1185">Reference proteome</keyword>
<proteinExistence type="predicted"/>
<dbReference type="Proteomes" id="UP000634136">
    <property type="component" value="Unassembled WGS sequence"/>
</dbReference>